<sequence>MMHSFLTANPGLNLQTADLFDDDALAQYNWPDDTDRKVLLQSLRIHQRLLKIYPDDKVAEKLESLGFHSAHHIAVTGEKDFAQKVLPELAMLDEIQAPKTLCAKIYANAERIRRASFELALARPRTGELAVTDPSGEGTNPDFQKGIPDYQRLFGPMLTCDCEECQSIFGPAAYFTDLMRVVTQYVTPPLEKLFTLAYRRPDLWTIPLDCRTAETEVSYLDIVNGILLQNLQTNYTAGIDPLQTLSSVVYPFAAPYNQSLLKIRAAMEAVEVPLAGLYKLLETPPPSPAAEMLHLSPEQLSLVTGAHAVSLAELYGFHDTGMSDTDLCASLSNEKLFLRQTGLRPEQLESLVYQQLKRGTGSYVLQDKGSQNIFTDKFSDAALGGSITIECWVYPTATFKEMSLVGKGTGDEFFIYLGSDNRINCVYQDANTELEEFNSTAEISLNAWTHIAWTRDVDTGLNLIYINGTLDSSRSKPVGPALETDSSIGIGYVASNSYQGAITELRLWSAVRTDSQIKSMMYARLKNYTEAGLYAYWPLDEPGGETARDLGPHHYNASGPNAIFTFYESVPLGGNPETNPVLLHQLFLNGLLPEDQFITLTGPDLATKSGRQLSLSNGSTMSALSDTALSQLAVFIRLQAQTGWTYEELDWVLKSVVSILDIPTQLTVNDTLIESLGHVATLGNKYEIPLDELSSFWYDMKTYGRGNDVLPEDLWDRVFNAPPLMADSKSAAHTDYYRPAYASNPLFCSPVLSWTYRDSTDSEDQRLSNQLAVALGISAEDLYAIVQSVIPDGATELALSVPQLSQLYRMARFAKMLQMRVPDFIQLTSIAGISLSDTKLNWTIAEVISLCEKAEWMKKAGLTAMQLAYLSSSASPGKELRLADSQTVDKALSDMRQSAAQVLITPASFIDDYIDASTAQAIYDQLLTSQVIDSNGVILMNESVLTSEWIYQILSSNPETADQIFGSGMARNYVNFDATGSGKASFGFDPFANQTIQDTNCFTISAWVKPSDINPPTDRKIIGRDEGGNPDDLKSPTLRQSGTGNGDLEVCMSLEDDFYQAKVSGFFQEPEQWVFTSWVNDHGNWTVYRNGVPVSFKNPMDTVPGVYSHKASTQLYILANGFDGALSNVSIWTTARTTAEIRSDMIKSDYSLEYGLLAWWPMNEGTGTLLNNRSDNSEAVNGTLSGSYTWGVTEAVANLTTSASISQLLSDGFAAQNLLVVKALAPIAGISADTMSGICFLTSREVDNSAIFTNPPYTPYPYAANMLLNPDSRPAEDRSSYLSVLQRNTAMTRWFKLTGQEAAGIINYSQLIGDASVSYNTQFLNVEQLMTLSNYKSLQSLCNEKNGLLDYFRQATHSGKNTPTRDQLTLLSQLSGWNLAELNLIVSQPYFSNINFNTVAGLRKLADVMAVGQKTGTGIATLNLLRSLSMLNLFESGDEHYWQTYTDATSAAVAILRGKLGDAGVTSLNASMAGELREVLCAWLMWELQTGISGVKSRQELYEYLLIDVNMASDVKTSWMVAAMNSLQLYVNRIINNLEPGAVNHIPGIWWKWMSTYRVWQANREVYLYPENYVDPTLRRFQSPQFQQFINDISKGQITDDNVKKALANYLTSVSKVSSLELVDAYLDPIDANLPGTATGNRKNALFLVAKSRTEPANFFTRTILITTSEDAVNQGTAVDDATQMEYGPWQEIGLSINSTYATTVAALGRQFIFWVEQTNIVNTDADQSKYTTVYATIYYSYRDFNNNWIQPAVLKKDILVQVLGPGISTIKYYTGCLMGAQMADSSGTKAHDFYKLPDWNKVKIQVVPASVHHPQSIMIVLGPYVTCDPLIIPPIAKPDYSGMNEEEKRFQAQLYVAAQFTSSNIGKYSTVIPPVFLDASLNIRDFSIAVDTTGASFLSSALIRVAEGYGLLFDITSSLLESPLVPPSSWWPGTDSNQLVQGTTVIDILSGKNAQLNGTISWQAGAYPPIKDASIPNFTNGSFKFDWSANSSRAAYSFSFWLYLSSGITDDTIIFKSPYAYASTRNAVIGIKYTSKYGLVVEYVKGSDGGIYFVSAQIQKEAWSFITVTTKPYEVVIYLNGISSRWASNAGKNICSTDDYLHFGNFTGYAFGFQFHKVGLTALQAALLYQSEKGKCYLSGFPHSNTNVRQISNSAGAFLFNTGSQSYLTLPDTLNKAVSDCLVITEATSTALHLSYSQSPLTSSELPSMRFVRVNTDSVQAMMAILAKAGINELYKPSVQYLPEETLEAFHPSDLTILPDDDHINFNGAFGVYFWEIFFYAPYLIAEKLRTSQKFDEAEKWFQYIFDPTNQANPVGYWPLNRKLNNNFPDLSGREAATPYNLTASSEQTPPFSNKPREIWNFNPSDSSYLSVPYSKVLNSPKFTVAAWVYLKSVPSNGAFYSIVCSQKSFTGFHFAIWAKDNEWCLALYIGTSDSTWVHVGSPNYSDINTWRYVAATYDGKHPNVFINGDLVTTAPVICENYVCNTEKEFSIGSGDSNTAQTKYFDGSIAEVMLFDHVLSSGELVQVYKNYPQLSLNSNFWNFRPFRRINAESLYHILSGSSWEASFFQPAQYYTASLQMAVYEYDPFDPDTIARLRVNSWQKATFMHYIDNLISWGDSLFTEDTWETLSDATMRYVLANTLLGRMPVKEVTEAPQPPVNYNSIELEYGTAGVPPFLIEMENQLSGLGSDATLPEQVQSILDAYFCIPTNKQLLKYWEQVTDRLYKLRHGLTITGAPNVISLYAAPIDPSALVAATAGGNLSSVSTPTTIPAVPWFRFSYMIAQAKSVTAEVVRLGSELLSALEKKDAEQLSQMQASYQTVLHTLTGQIKSSQINQLQYIGEGLRVSYRNAEYVHNTYKAWMCDPVGPLEALSLFMADNAFLVRLIATAARALAVGGYLVPNIFGLADGGMNVGSSVDTSSNLIQEKADGFGAMSRSLAQMGHYVRRELEWNLQKGIAGNQMKEIQAQMTANGFAMEAALTEAKLSQTELEQSQEVYQFLKSKFTNEELFDWMSGQLSGLYFQMFQLAWSLAQQAQTALQYELNLNQSYLNPAAWNAGYQGLLSGDALSLSLQQMENAYISGNNRKLEIRKTWSMRQNNPQALLKLVSTGNCRFDLNELSYDLDFPGHYNRKIKSLSITIPAVVGPYQNIHATLIQTGNAVTVKPNKATVEYLLGLSNTTPADGSLRINWNPNQEIVISTGTNDAGVFQINFNDEKYLPFEGTGAVSSWSLSIPQASNPFPLRSISDIIITIEYTAEDGGSTYASQVTSLAPLKNYKGWQYLSMRQLYSTAWFDFCKNPVDKVYSLAFELVAQMYPANLDDDSIRLGSDTGEIALIPVIQQGYGGGLPSFFMNDSDTARNEKTGMLPISESSEAQPVPGKGDPWIVKAKDVPDDLLIEGKIDQTKLLDIILIIPFSGTLSW</sequence>
<reference evidence="7" key="1">
    <citation type="journal article" date="2019" name="Int. J. Syst. Evol. Microbiol.">
        <title>The Global Catalogue of Microorganisms (GCM) 10K type strain sequencing project: providing services to taxonomists for standard genome sequencing and annotation.</title>
        <authorList>
            <consortium name="The Broad Institute Genomics Platform"/>
            <consortium name="The Broad Institute Genome Sequencing Center for Infectious Disease"/>
            <person name="Wu L."/>
            <person name="Ma J."/>
        </authorList>
    </citation>
    <scope>NUCLEOTIDE SEQUENCE [LARGE SCALE GENOMIC DNA]</scope>
    <source>
        <strain evidence="7">JCM 17664</strain>
    </source>
</reference>
<proteinExistence type="predicted"/>
<dbReference type="PANTHER" id="PTHR47635:SF2">
    <property type="entry name" value="LAMG-LIKE JELLYROLL FOLD DOMAIN-CONTAINING PROTEIN"/>
    <property type="match status" value="1"/>
</dbReference>
<keyword evidence="3" id="KW-1015">Disulfide bond</keyword>
<dbReference type="Proteomes" id="UP001501207">
    <property type="component" value="Unassembled WGS sequence"/>
</dbReference>
<keyword evidence="1" id="KW-0732">Signal</keyword>
<dbReference type="Pfam" id="PF18276">
    <property type="entry name" value="TcA_TcB_BD"/>
    <property type="match status" value="1"/>
</dbReference>
<gene>
    <name evidence="6" type="ORF">GCM10023143_22300</name>
</gene>
<dbReference type="SMART" id="SM00560">
    <property type="entry name" value="LamGL"/>
    <property type="match status" value="1"/>
</dbReference>
<dbReference type="InterPro" id="IPR018003">
    <property type="entry name" value="Insecticidal_toxin/plasmid_vir"/>
</dbReference>
<accession>A0ABP8FWQ8</accession>
<dbReference type="EMBL" id="BAABFN010000005">
    <property type="protein sequence ID" value="GAA4312557.1"/>
    <property type="molecule type" value="Genomic_DNA"/>
</dbReference>
<evidence type="ECO:0000256" key="2">
    <source>
        <dbReference type="ARBA" id="ARBA00023026"/>
    </source>
</evidence>
<feature type="domain" description="LamG-like jellyroll fold" evidence="5">
    <location>
        <begin position="2382"/>
        <end position="2523"/>
    </location>
</feature>
<protein>
    <recommendedName>
        <fullName evidence="5">LamG-like jellyroll fold domain-containing protein</fullName>
    </recommendedName>
</protein>
<dbReference type="Pfam" id="PF13385">
    <property type="entry name" value="Laminin_G_3"/>
    <property type="match status" value="3"/>
</dbReference>
<evidence type="ECO:0000313" key="6">
    <source>
        <dbReference type="EMBL" id="GAA4312557.1"/>
    </source>
</evidence>
<feature type="region of interest" description="Disordered" evidence="4">
    <location>
        <begin position="1015"/>
        <end position="1044"/>
    </location>
</feature>
<dbReference type="SUPFAM" id="SSF49899">
    <property type="entry name" value="Concanavalin A-like lectins/glucanases"/>
    <property type="match status" value="4"/>
</dbReference>
<evidence type="ECO:0000256" key="4">
    <source>
        <dbReference type="SAM" id="MobiDB-lite"/>
    </source>
</evidence>
<dbReference type="Pfam" id="PF20220">
    <property type="entry name" value="ABC_toxin_N"/>
    <property type="match status" value="1"/>
</dbReference>
<dbReference type="RefSeq" id="WP_344979265.1">
    <property type="nucleotide sequence ID" value="NZ_BAABFN010000005.1"/>
</dbReference>
<dbReference type="InterPro" id="IPR006558">
    <property type="entry name" value="LamG-like"/>
</dbReference>
<dbReference type="Pfam" id="PF18413">
    <property type="entry name" value="Neuraminidase"/>
    <property type="match status" value="1"/>
</dbReference>
<evidence type="ECO:0000313" key="7">
    <source>
        <dbReference type="Proteomes" id="UP001501207"/>
    </source>
</evidence>
<feature type="compositionally biased region" description="Basic and acidic residues" evidence="4">
    <location>
        <begin position="1017"/>
        <end position="1034"/>
    </location>
</feature>
<dbReference type="InterPro" id="IPR041079">
    <property type="entry name" value="Neuraminidase-like"/>
</dbReference>
<keyword evidence="2" id="KW-0843">Virulence</keyword>
<dbReference type="InterPro" id="IPR013320">
    <property type="entry name" value="ConA-like_dom_sf"/>
</dbReference>
<evidence type="ECO:0000256" key="3">
    <source>
        <dbReference type="ARBA" id="ARBA00023157"/>
    </source>
</evidence>
<dbReference type="InterPro" id="IPR040840">
    <property type="entry name" value="TcA_TcB_BD"/>
</dbReference>
<comment type="caution">
    <text evidence="6">The sequence shown here is derived from an EMBL/GenBank/DDBJ whole genome shotgun (WGS) entry which is preliminary data.</text>
</comment>
<name>A0ABP8FWQ8_9BACT</name>
<dbReference type="Pfam" id="PF03538">
    <property type="entry name" value="VRP1"/>
    <property type="match status" value="1"/>
</dbReference>
<dbReference type="Gene3D" id="2.60.120.200">
    <property type="match status" value="4"/>
</dbReference>
<organism evidence="6 7">
    <name type="scientific">Compostibacter hankyongensis</name>
    <dbReference type="NCBI Taxonomy" id="1007089"/>
    <lineage>
        <taxon>Bacteria</taxon>
        <taxon>Pseudomonadati</taxon>
        <taxon>Bacteroidota</taxon>
        <taxon>Chitinophagia</taxon>
        <taxon>Chitinophagales</taxon>
        <taxon>Chitinophagaceae</taxon>
        <taxon>Compostibacter</taxon>
    </lineage>
</organism>
<evidence type="ECO:0000259" key="5">
    <source>
        <dbReference type="SMART" id="SM00560"/>
    </source>
</evidence>
<dbReference type="InterPro" id="IPR046839">
    <property type="entry name" value="ABC_toxin_N"/>
</dbReference>
<evidence type="ECO:0000256" key="1">
    <source>
        <dbReference type="ARBA" id="ARBA00022729"/>
    </source>
</evidence>
<dbReference type="PANTHER" id="PTHR47635">
    <property type="entry name" value="CUB DOMAIN-CONTAINING PROTEIN"/>
    <property type="match status" value="1"/>
</dbReference>
<keyword evidence="7" id="KW-1185">Reference proteome</keyword>